<gene>
    <name evidence="3" type="ORF">LCGC14_1956050</name>
</gene>
<reference evidence="3" key="1">
    <citation type="journal article" date="2015" name="Nature">
        <title>Complex archaea that bridge the gap between prokaryotes and eukaryotes.</title>
        <authorList>
            <person name="Spang A."/>
            <person name="Saw J.H."/>
            <person name="Jorgensen S.L."/>
            <person name="Zaremba-Niedzwiedzka K."/>
            <person name="Martijn J."/>
            <person name="Lind A.E."/>
            <person name="van Eijk R."/>
            <person name="Schleper C."/>
            <person name="Guy L."/>
            <person name="Ettema T.J."/>
        </authorList>
    </citation>
    <scope>NUCLEOTIDE SEQUENCE</scope>
</reference>
<accession>A0A0F9G4G8</accession>
<dbReference type="AlphaFoldDB" id="A0A0F9G4G8"/>
<feature type="domain" description="Helix-turn-helix" evidence="2">
    <location>
        <begin position="28"/>
        <end position="77"/>
    </location>
</feature>
<name>A0A0F9G4G8_9ZZZZ</name>
<protein>
    <recommendedName>
        <fullName evidence="2">Helix-turn-helix domain-containing protein</fullName>
    </recommendedName>
</protein>
<feature type="non-terminal residue" evidence="3">
    <location>
        <position position="173"/>
    </location>
</feature>
<dbReference type="InterPro" id="IPR041657">
    <property type="entry name" value="HTH_17"/>
</dbReference>
<organism evidence="3">
    <name type="scientific">marine sediment metagenome</name>
    <dbReference type="NCBI Taxonomy" id="412755"/>
    <lineage>
        <taxon>unclassified sequences</taxon>
        <taxon>metagenomes</taxon>
        <taxon>ecological metagenomes</taxon>
    </lineage>
</organism>
<evidence type="ECO:0000259" key="2">
    <source>
        <dbReference type="Pfam" id="PF12728"/>
    </source>
</evidence>
<feature type="region of interest" description="Disordered" evidence="1">
    <location>
        <begin position="78"/>
        <end position="104"/>
    </location>
</feature>
<proteinExistence type="predicted"/>
<dbReference type="Pfam" id="PF12728">
    <property type="entry name" value="HTH_17"/>
    <property type="match status" value="1"/>
</dbReference>
<comment type="caution">
    <text evidence="3">The sequence shown here is derived from an EMBL/GenBank/DDBJ whole genome shotgun (WGS) entry which is preliminary data.</text>
</comment>
<evidence type="ECO:0000256" key="1">
    <source>
        <dbReference type="SAM" id="MobiDB-lite"/>
    </source>
</evidence>
<evidence type="ECO:0000313" key="3">
    <source>
        <dbReference type="EMBL" id="KKL85311.1"/>
    </source>
</evidence>
<dbReference type="EMBL" id="LAZR01021443">
    <property type="protein sequence ID" value="KKL85311.1"/>
    <property type="molecule type" value="Genomic_DNA"/>
</dbReference>
<sequence>MTTPQLTYKEAHFNAPLDTGTFLAAGWYLTTAEAAAELDIDYRSVWKAITLGHITARRVGRRHLIPAAEVVRYRDRRAAAVPARPPRRKQGHRGGSGVQSYPKGAPGAPSMVVYHHIDGSTHYVTRHRALALAALNSYNGITPEGDLVNRLFVRELDGLSRARIIHHLDALHG</sequence>